<dbReference type="GO" id="GO:0005829">
    <property type="term" value="C:cytosol"/>
    <property type="evidence" value="ECO:0007669"/>
    <property type="project" value="TreeGrafter"/>
</dbReference>
<evidence type="ECO:0000256" key="1">
    <source>
        <dbReference type="ARBA" id="ARBA00006763"/>
    </source>
</evidence>
<dbReference type="AlphaFoldDB" id="A0A5J9UN37"/>
<evidence type="ECO:0000256" key="5">
    <source>
        <dbReference type="ARBA" id="ARBA00049153"/>
    </source>
</evidence>
<comment type="catalytic activity">
    <reaction evidence="5 6">
        <text>9-ribosyl-trans-zeatin 5'-phosphate + H2O = trans-zeatin + D-ribose 5-phosphate</text>
        <dbReference type="Rhea" id="RHEA:48564"/>
        <dbReference type="ChEBI" id="CHEBI:15377"/>
        <dbReference type="ChEBI" id="CHEBI:16522"/>
        <dbReference type="ChEBI" id="CHEBI:78346"/>
        <dbReference type="ChEBI" id="CHEBI:87947"/>
        <dbReference type="EC" id="3.2.2.n1"/>
    </reaction>
</comment>
<dbReference type="Proteomes" id="UP000324897">
    <property type="component" value="Chromosome 2"/>
</dbReference>
<comment type="function">
    <text evidence="6">Cytokinin-activating enzyme working in the direct activation pathway. Phosphoribohydrolase that converts inactive cytokinin nucleotides to the biologically active free-base forms.</text>
</comment>
<reference evidence="7 8" key="1">
    <citation type="journal article" date="2019" name="Sci. Rep.">
        <title>A high-quality genome of Eragrostis curvula grass provides insights into Poaceae evolution and supports new strategies to enhance forage quality.</title>
        <authorList>
            <person name="Carballo J."/>
            <person name="Santos B.A.C.M."/>
            <person name="Zappacosta D."/>
            <person name="Garbus I."/>
            <person name="Selva J.P."/>
            <person name="Gallo C.A."/>
            <person name="Diaz A."/>
            <person name="Albertini E."/>
            <person name="Caccamo M."/>
            <person name="Echenique V."/>
        </authorList>
    </citation>
    <scope>NUCLEOTIDE SEQUENCE [LARGE SCALE GENOMIC DNA]</scope>
    <source>
        <strain evidence="8">cv. Victoria</strain>
        <tissue evidence="7">Leaf</tissue>
    </source>
</reference>
<evidence type="ECO:0000256" key="3">
    <source>
        <dbReference type="ARBA" id="ARBA00022712"/>
    </source>
</evidence>
<accession>A0A5J9UN37</accession>
<comment type="caution">
    <text evidence="7">The sequence shown here is derived from an EMBL/GenBank/DDBJ whole genome shotgun (WGS) entry which is preliminary data.</text>
</comment>
<evidence type="ECO:0000313" key="7">
    <source>
        <dbReference type="EMBL" id="TVU24824.1"/>
    </source>
</evidence>
<dbReference type="GO" id="GO:0005634">
    <property type="term" value="C:nucleus"/>
    <property type="evidence" value="ECO:0007669"/>
    <property type="project" value="TreeGrafter"/>
</dbReference>
<dbReference type="InterPro" id="IPR005269">
    <property type="entry name" value="LOG"/>
</dbReference>
<dbReference type="PANTHER" id="PTHR31223">
    <property type="entry name" value="LOG FAMILY PROTEIN YJL055W"/>
    <property type="match status" value="1"/>
</dbReference>
<gene>
    <name evidence="7" type="ORF">EJB05_27284</name>
</gene>
<protein>
    <recommendedName>
        <fullName evidence="2 6">Cytokinin riboside 5'-monophosphate phosphoribohydrolase</fullName>
        <ecNumber evidence="2 6">3.2.2.n1</ecNumber>
    </recommendedName>
</protein>
<evidence type="ECO:0000256" key="4">
    <source>
        <dbReference type="ARBA" id="ARBA00047718"/>
    </source>
</evidence>
<keyword evidence="3 6" id="KW-0203">Cytokinin biosynthesis</keyword>
<dbReference type="OrthoDB" id="414463at2759"/>
<dbReference type="SUPFAM" id="SSF102405">
    <property type="entry name" value="MCP/YpsA-like"/>
    <property type="match status" value="1"/>
</dbReference>
<evidence type="ECO:0000256" key="2">
    <source>
        <dbReference type="ARBA" id="ARBA00012205"/>
    </source>
</evidence>
<name>A0A5J9UN37_9POAL</name>
<keyword evidence="8" id="KW-1185">Reference proteome</keyword>
<proteinExistence type="inferred from homology"/>
<comment type="similarity">
    <text evidence="1 6">Belongs to the LOG family.</text>
</comment>
<keyword evidence="6" id="KW-0378">Hydrolase</keyword>
<sequence length="238" mass="26130">MIGLDASQEMSHAPRQPSKFKKICVFCGSSQGNKTAYHSAATDLAKQLVSREIDLVYGGRSIGLMGLVSEAVHCSGGHAGRETFGEVMLVADMHQRKEEMARQSDAFIALPGGYGTLGGLLEIIRWAQLGIHHKPVGLLNVDGYYNSLLTFIDQAVAEGFISLSARRIIMSAPTAHELLDNLEEYVPYYDRISSNLKWEIRVKQDEGDDPRSATVIDDTPGRLLGYQKRIMENEGSSA</sequence>
<feature type="non-terminal residue" evidence="7">
    <location>
        <position position="1"/>
    </location>
</feature>
<evidence type="ECO:0000256" key="6">
    <source>
        <dbReference type="RuleBase" id="RU363015"/>
    </source>
</evidence>
<dbReference type="EC" id="3.2.2.n1" evidence="2 6"/>
<dbReference type="InterPro" id="IPR031100">
    <property type="entry name" value="LOG_fam"/>
</dbReference>
<organism evidence="7 8">
    <name type="scientific">Eragrostis curvula</name>
    <name type="common">weeping love grass</name>
    <dbReference type="NCBI Taxonomy" id="38414"/>
    <lineage>
        <taxon>Eukaryota</taxon>
        <taxon>Viridiplantae</taxon>
        <taxon>Streptophyta</taxon>
        <taxon>Embryophyta</taxon>
        <taxon>Tracheophyta</taxon>
        <taxon>Spermatophyta</taxon>
        <taxon>Magnoliopsida</taxon>
        <taxon>Liliopsida</taxon>
        <taxon>Poales</taxon>
        <taxon>Poaceae</taxon>
        <taxon>PACMAD clade</taxon>
        <taxon>Chloridoideae</taxon>
        <taxon>Eragrostideae</taxon>
        <taxon>Eragrostidinae</taxon>
        <taxon>Eragrostis</taxon>
    </lineage>
</organism>
<dbReference type="NCBIfam" id="TIGR00730">
    <property type="entry name" value="Rossman fold protein, TIGR00730 family"/>
    <property type="match status" value="1"/>
</dbReference>
<evidence type="ECO:0000313" key="8">
    <source>
        <dbReference type="Proteomes" id="UP000324897"/>
    </source>
</evidence>
<dbReference type="GO" id="GO:0102682">
    <property type="term" value="F:cytokinin riboside 5'-monophosphate phosphoribohydrolase activity"/>
    <property type="evidence" value="ECO:0007669"/>
    <property type="project" value="RHEA"/>
</dbReference>
<dbReference type="PANTHER" id="PTHR31223:SF40">
    <property type="entry name" value="CYTOKININ RIBOSIDE 5'-MONOPHOSPHATE PHOSPHORIBOHYDROLASE LOGL3-RELATED"/>
    <property type="match status" value="1"/>
</dbReference>
<dbReference type="Pfam" id="PF03641">
    <property type="entry name" value="Lysine_decarbox"/>
    <property type="match status" value="1"/>
</dbReference>
<dbReference type="Gramene" id="TVU24824">
    <property type="protein sequence ID" value="TVU24824"/>
    <property type="gene ID" value="EJB05_27284"/>
</dbReference>
<comment type="catalytic activity">
    <reaction evidence="4 6">
        <text>N(6)-(dimethylallyl)adenosine 5'-phosphate + H2O = N(6)-dimethylallyladenine + D-ribose 5-phosphate</text>
        <dbReference type="Rhea" id="RHEA:48560"/>
        <dbReference type="ChEBI" id="CHEBI:15377"/>
        <dbReference type="ChEBI" id="CHEBI:17660"/>
        <dbReference type="ChEBI" id="CHEBI:57526"/>
        <dbReference type="ChEBI" id="CHEBI:78346"/>
        <dbReference type="EC" id="3.2.2.n1"/>
    </reaction>
</comment>
<dbReference type="Gene3D" id="3.40.50.450">
    <property type="match status" value="1"/>
</dbReference>
<dbReference type="GO" id="GO:0009691">
    <property type="term" value="P:cytokinin biosynthetic process"/>
    <property type="evidence" value="ECO:0007669"/>
    <property type="project" value="UniProtKB-UniRule"/>
</dbReference>
<dbReference type="EMBL" id="RWGY01000013">
    <property type="protein sequence ID" value="TVU24824.1"/>
    <property type="molecule type" value="Genomic_DNA"/>
</dbReference>